<sequence>MEESGEMQTMKWEEDGEGREEVSVRGRKGREGGKAWIDGGKEGIKKRERR</sequence>
<feature type="region of interest" description="Disordered" evidence="1">
    <location>
        <begin position="1"/>
        <end position="50"/>
    </location>
</feature>
<evidence type="ECO:0000313" key="2">
    <source>
        <dbReference type="EMBL" id="AWP09959.1"/>
    </source>
</evidence>
<feature type="compositionally biased region" description="Basic and acidic residues" evidence="1">
    <location>
        <begin position="19"/>
        <end position="50"/>
    </location>
</feature>
<gene>
    <name evidence="2" type="ORF">SMAX5B_014889</name>
</gene>
<reference evidence="2 3" key="1">
    <citation type="submission" date="2017-12" db="EMBL/GenBank/DDBJ databases">
        <title>Integrating genomic resources of turbot (Scophthalmus maximus) in depth evaluation of genetic and physical mapping variation across individuals.</title>
        <authorList>
            <person name="Martinez P."/>
        </authorList>
    </citation>
    <scope>NUCLEOTIDE SEQUENCE [LARGE SCALE GENOMIC DNA]</scope>
</reference>
<name>A0A2U9C2R6_SCOMX</name>
<evidence type="ECO:0000256" key="1">
    <source>
        <dbReference type="SAM" id="MobiDB-lite"/>
    </source>
</evidence>
<evidence type="ECO:0000313" key="3">
    <source>
        <dbReference type="Proteomes" id="UP000246464"/>
    </source>
</evidence>
<protein>
    <submittedName>
        <fullName evidence="2">Uncharacterized protein</fullName>
    </submittedName>
</protein>
<dbReference type="Proteomes" id="UP000246464">
    <property type="component" value="Chromosome 11"/>
</dbReference>
<dbReference type="AlphaFoldDB" id="A0A2U9C2R6"/>
<organism evidence="2 3">
    <name type="scientific">Scophthalmus maximus</name>
    <name type="common">Turbot</name>
    <name type="synonym">Psetta maxima</name>
    <dbReference type="NCBI Taxonomy" id="52904"/>
    <lineage>
        <taxon>Eukaryota</taxon>
        <taxon>Metazoa</taxon>
        <taxon>Chordata</taxon>
        <taxon>Craniata</taxon>
        <taxon>Vertebrata</taxon>
        <taxon>Euteleostomi</taxon>
        <taxon>Actinopterygii</taxon>
        <taxon>Neopterygii</taxon>
        <taxon>Teleostei</taxon>
        <taxon>Neoteleostei</taxon>
        <taxon>Acanthomorphata</taxon>
        <taxon>Carangaria</taxon>
        <taxon>Pleuronectiformes</taxon>
        <taxon>Pleuronectoidei</taxon>
        <taxon>Scophthalmidae</taxon>
        <taxon>Scophthalmus</taxon>
    </lineage>
</organism>
<accession>A0A2U9C2R6</accession>
<dbReference type="EMBL" id="CP026253">
    <property type="protein sequence ID" value="AWP09959.1"/>
    <property type="molecule type" value="Genomic_DNA"/>
</dbReference>
<proteinExistence type="predicted"/>
<keyword evidence="3" id="KW-1185">Reference proteome</keyword>